<evidence type="ECO:0000313" key="4">
    <source>
        <dbReference type="Proteomes" id="UP000229794"/>
    </source>
</evidence>
<accession>A0A2H0BE43</accession>
<feature type="signal peptide" evidence="2">
    <location>
        <begin position="1"/>
        <end position="21"/>
    </location>
</feature>
<dbReference type="AlphaFoldDB" id="A0A2H0BE43"/>
<dbReference type="EMBL" id="PCST01000007">
    <property type="protein sequence ID" value="PIP55932.1"/>
    <property type="molecule type" value="Genomic_DNA"/>
</dbReference>
<evidence type="ECO:0008006" key="5">
    <source>
        <dbReference type="Google" id="ProtNLM"/>
    </source>
</evidence>
<proteinExistence type="predicted"/>
<keyword evidence="2" id="KW-0732">Signal</keyword>
<keyword evidence="1" id="KW-0812">Transmembrane</keyword>
<feature type="transmembrane region" description="Helical" evidence="1">
    <location>
        <begin position="76"/>
        <end position="97"/>
    </location>
</feature>
<organism evidence="3 4">
    <name type="scientific">Candidatus Zambryskibacteria bacterium CG22_combo_CG10-13_8_21_14_all_42_17</name>
    <dbReference type="NCBI Taxonomy" id="1975118"/>
    <lineage>
        <taxon>Bacteria</taxon>
        <taxon>Candidatus Zambryskiibacteriota</taxon>
    </lineage>
</organism>
<feature type="chain" id="PRO_5013634718" description="Conjugal transfer protein TrbC" evidence="2">
    <location>
        <begin position="22"/>
        <end position="116"/>
    </location>
</feature>
<evidence type="ECO:0000256" key="1">
    <source>
        <dbReference type="SAM" id="Phobius"/>
    </source>
</evidence>
<gene>
    <name evidence="3" type="ORF">COX06_00490</name>
</gene>
<reference evidence="3 4" key="1">
    <citation type="submission" date="2017-09" db="EMBL/GenBank/DDBJ databases">
        <title>Depth-based differentiation of microbial function through sediment-hosted aquifers and enrichment of novel symbionts in the deep terrestrial subsurface.</title>
        <authorList>
            <person name="Probst A.J."/>
            <person name="Ladd B."/>
            <person name="Jarett J.K."/>
            <person name="Geller-Mcgrath D.E."/>
            <person name="Sieber C.M."/>
            <person name="Emerson J.B."/>
            <person name="Anantharaman K."/>
            <person name="Thomas B.C."/>
            <person name="Malmstrom R."/>
            <person name="Stieglmeier M."/>
            <person name="Klingl A."/>
            <person name="Woyke T."/>
            <person name="Ryan C.M."/>
            <person name="Banfield J.F."/>
        </authorList>
    </citation>
    <scope>NUCLEOTIDE SEQUENCE [LARGE SCALE GENOMIC DNA]</scope>
    <source>
        <strain evidence="3">CG22_combo_CG10-13_8_21_14_all_42_17</strain>
    </source>
</reference>
<feature type="transmembrane region" description="Helical" evidence="1">
    <location>
        <begin position="40"/>
        <end position="64"/>
    </location>
</feature>
<dbReference type="Proteomes" id="UP000229794">
    <property type="component" value="Unassembled WGS sequence"/>
</dbReference>
<dbReference type="Pfam" id="PF18895">
    <property type="entry name" value="T4SS_pilin"/>
    <property type="match status" value="1"/>
</dbReference>
<evidence type="ECO:0000256" key="2">
    <source>
        <dbReference type="SAM" id="SignalP"/>
    </source>
</evidence>
<name>A0A2H0BE43_9BACT</name>
<evidence type="ECO:0000313" key="3">
    <source>
        <dbReference type="EMBL" id="PIP55932.1"/>
    </source>
</evidence>
<dbReference type="InterPro" id="IPR043993">
    <property type="entry name" value="T4SS_pilin"/>
</dbReference>
<comment type="caution">
    <text evidence="3">The sequence shown here is derived from an EMBL/GenBank/DDBJ whole genome shotgun (WGS) entry which is preliminary data.</text>
</comment>
<protein>
    <recommendedName>
        <fullName evidence="5">Conjugal transfer protein TrbC</fullName>
    </recommendedName>
</protein>
<keyword evidence="1" id="KW-0472">Membrane</keyword>
<keyword evidence="1" id="KW-1133">Transmembrane helix</keyword>
<sequence>MTRYTKIFLAFLLFLPAVASAQLNGVKDLIKAFGGLLNPLIGVTVALALLGFFWGLVLFIFHVGGDEKAVNQGKRIMGWGLVALFVIVSVWGIVGFMQNAVLPGGSSTSPTPLFPD</sequence>